<evidence type="ECO:0000313" key="1">
    <source>
        <dbReference type="EMBL" id="UPQ79068.1"/>
    </source>
</evidence>
<proteinExistence type="predicted"/>
<dbReference type="Pfam" id="PF13419">
    <property type="entry name" value="HAD_2"/>
    <property type="match status" value="1"/>
</dbReference>
<dbReference type="NCBIfam" id="TIGR01509">
    <property type="entry name" value="HAD-SF-IA-v3"/>
    <property type="match status" value="1"/>
</dbReference>
<keyword evidence="2" id="KW-1185">Reference proteome</keyword>
<dbReference type="PANTHER" id="PTHR18901:SF38">
    <property type="entry name" value="PSEUDOURIDINE-5'-PHOSPHATASE"/>
    <property type="match status" value="1"/>
</dbReference>
<dbReference type="InterPro" id="IPR041492">
    <property type="entry name" value="HAD_2"/>
</dbReference>
<dbReference type="NCBIfam" id="TIGR01549">
    <property type="entry name" value="HAD-SF-IA-v1"/>
    <property type="match status" value="1"/>
</dbReference>
<dbReference type="GO" id="GO:0016787">
    <property type="term" value="F:hydrolase activity"/>
    <property type="evidence" value="ECO:0007669"/>
    <property type="project" value="UniProtKB-KW"/>
</dbReference>
<dbReference type="Gene3D" id="3.40.50.1000">
    <property type="entry name" value="HAD superfamily/HAD-like"/>
    <property type="match status" value="1"/>
</dbReference>
<dbReference type="Gene3D" id="1.10.150.240">
    <property type="entry name" value="Putative phosphatase, domain 2"/>
    <property type="match status" value="1"/>
</dbReference>
<organism evidence="1 2">
    <name type="scientific">Flavobacterium azooxidireducens</name>
    <dbReference type="NCBI Taxonomy" id="1871076"/>
    <lineage>
        <taxon>Bacteria</taxon>
        <taxon>Pseudomonadati</taxon>
        <taxon>Bacteroidota</taxon>
        <taxon>Flavobacteriia</taxon>
        <taxon>Flavobacteriales</taxon>
        <taxon>Flavobacteriaceae</taxon>
        <taxon>Flavobacterium</taxon>
    </lineage>
</organism>
<dbReference type="EMBL" id="CP096205">
    <property type="protein sequence ID" value="UPQ79068.1"/>
    <property type="molecule type" value="Genomic_DNA"/>
</dbReference>
<dbReference type="SFLD" id="SFLDS00003">
    <property type="entry name" value="Haloacid_Dehalogenase"/>
    <property type="match status" value="1"/>
</dbReference>
<evidence type="ECO:0000313" key="2">
    <source>
        <dbReference type="Proteomes" id="UP000830583"/>
    </source>
</evidence>
<name>A0ABY4KE24_9FLAO</name>
<dbReference type="SFLD" id="SFLDG01129">
    <property type="entry name" value="C1.5:_HAD__Beta-PGM__Phosphata"/>
    <property type="match status" value="1"/>
</dbReference>
<dbReference type="CDD" id="cd16423">
    <property type="entry name" value="HAD_BPGM-like"/>
    <property type="match status" value="1"/>
</dbReference>
<dbReference type="RefSeq" id="WP_248434064.1">
    <property type="nucleotide sequence ID" value="NZ_CP096205.1"/>
</dbReference>
<dbReference type="InterPro" id="IPR023214">
    <property type="entry name" value="HAD_sf"/>
</dbReference>
<reference evidence="1" key="1">
    <citation type="submission" date="2022-04" db="EMBL/GenBank/DDBJ databases">
        <title>Consumption of N2O by Flavobacterium azooxidireducens sp. nov. isolated from Decomposing Leaf Litter of Phragmites australis (Cav.).</title>
        <authorList>
            <person name="Behrendt U."/>
            <person name="Spanner T."/>
            <person name="Augustin J."/>
            <person name="Horn M.A."/>
            <person name="Kolb S."/>
            <person name="Ulrich A."/>
        </authorList>
    </citation>
    <scope>NUCLEOTIDE SEQUENCE</scope>
    <source>
        <strain evidence="1">IGB 4-14</strain>
    </source>
</reference>
<sequence>MIQTVIFDMDGVIVDTEPVHHFAYVQHFKQLNIEVSPEMYASFTGNSTKNIYERLKTIYDLKEDVQTLVETKRNLFNDAFDQKEDLYLLDGVKDLIIDLHQNGMQLILASSSANVTIQRIFNRFDLNKYFTHKVSGEDFPKSKPHPAIFLKAAELAKTEVQNCIVIEDSTNGILAAKSAGIYCIGYDSFHSKLQDYSLADKVISHFNELSFETIRNIN</sequence>
<dbReference type="InterPro" id="IPR006439">
    <property type="entry name" value="HAD-SF_hydro_IA"/>
</dbReference>
<dbReference type="SUPFAM" id="SSF56784">
    <property type="entry name" value="HAD-like"/>
    <property type="match status" value="1"/>
</dbReference>
<accession>A0ABY4KE24</accession>
<dbReference type="InterPro" id="IPR036412">
    <property type="entry name" value="HAD-like_sf"/>
</dbReference>
<gene>
    <name evidence="1" type="ORF">M0M57_15785</name>
</gene>
<dbReference type="PANTHER" id="PTHR18901">
    <property type="entry name" value="2-DEOXYGLUCOSE-6-PHOSPHATE PHOSPHATASE 2"/>
    <property type="match status" value="1"/>
</dbReference>
<dbReference type="InterPro" id="IPR023198">
    <property type="entry name" value="PGP-like_dom2"/>
</dbReference>
<protein>
    <submittedName>
        <fullName evidence="1">HAD family hydrolase</fullName>
    </submittedName>
</protein>
<dbReference type="Proteomes" id="UP000830583">
    <property type="component" value="Chromosome"/>
</dbReference>
<keyword evidence="1" id="KW-0378">Hydrolase</keyword>
<dbReference type="SFLD" id="SFLDG01135">
    <property type="entry name" value="C1.5.6:_HAD__Beta-PGM__Phospha"/>
    <property type="match status" value="1"/>
</dbReference>